<dbReference type="Gene3D" id="3.80.10.10">
    <property type="entry name" value="Ribonuclease Inhibitor"/>
    <property type="match status" value="2"/>
</dbReference>
<comment type="caution">
    <text evidence="1">The sequence shown here is derived from an EMBL/GenBank/DDBJ whole genome shotgun (WGS) entry which is preliminary data.</text>
</comment>
<dbReference type="PANTHER" id="PTHR47679:SF2">
    <property type="entry name" value="C-TERMINAL OF ROC (COR) DOMAIN-CONTAINING PROTEIN"/>
    <property type="match status" value="1"/>
</dbReference>
<evidence type="ECO:0000313" key="2">
    <source>
        <dbReference type="Proteomes" id="UP001516023"/>
    </source>
</evidence>
<dbReference type="InterPro" id="IPR032675">
    <property type="entry name" value="LRR_dom_sf"/>
</dbReference>
<keyword evidence="2" id="KW-1185">Reference proteome</keyword>
<dbReference type="Proteomes" id="UP001516023">
    <property type="component" value="Unassembled WGS sequence"/>
</dbReference>
<gene>
    <name evidence="1" type="ORF">HJC23_012426</name>
</gene>
<dbReference type="PANTHER" id="PTHR47679">
    <property type="entry name" value="PROTEIN TORNADO 1"/>
    <property type="match status" value="1"/>
</dbReference>
<proteinExistence type="predicted"/>
<protein>
    <submittedName>
        <fullName evidence="1">Uncharacterized protein</fullName>
    </submittedName>
</protein>
<dbReference type="EMBL" id="JABMIG020000082">
    <property type="protein sequence ID" value="KAL3794301.1"/>
    <property type="molecule type" value="Genomic_DNA"/>
</dbReference>
<organism evidence="1 2">
    <name type="scientific">Cyclotella cryptica</name>
    <dbReference type="NCBI Taxonomy" id="29204"/>
    <lineage>
        <taxon>Eukaryota</taxon>
        <taxon>Sar</taxon>
        <taxon>Stramenopiles</taxon>
        <taxon>Ochrophyta</taxon>
        <taxon>Bacillariophyta</taxon>
        <taxon>Coscinodiscophyceae</taxon>
        <taxon>Thalassiosirophycidae</taxon>
        <taxon>Stephanodiscales</taxon>
        <taxon>Stephanodiscaceae</taxon>
        <taxon>Cyclotella</taxon>
    </lineage>
</organism>
<dbReference type="SUPFAM" id="SSF52047">
    <property type="entry name" value="RNI-like"/>
    <property type="match status" value="1"/>
</dbReference>
<evidence type="ECO:0000313" key="1">
    <source>
        <dbReference type="EMBL" id="KAL3794301.1"/>
    </source>
</evidence>
<accession>A0ABD3Q466</accession>
<reference evidence="1 2" key="1">
    <citation type="journal article" date="2020" name="G3 (Bethesda)">
        <title>Improved Reference Genome for Cyclotella cryptica CCMP332, a Model for Cell Wall Morphogenesis, Salinity Adaptation, and Lipid Production in Diatoms (Bacillariophyta).</title>
        <authorList>
            <person name="Roberts W.R."/>
            <person name="Downey K.M."/>
            <person name="Ruck E.C."/>
            <person name="Traller J.C."/>
            <person name="Alverson A.J."/>
        </authorList>
    </citation>
    <scope>NUCLEOTIDE SEQUENCE [LARGE SCALE GENOMIC DNA]</scope>
    <source>
        <strain evidence="1 2">CCMP332</strain>
    </source>
</reference>
<dbReference type="AlphaFoldDB" id="A0ABD3Q466"/>
<sequence>MYCLRIKKKTLEQIRKLDPQYDAVALCPRDIKNAHVVGHLGEIGRCIGENTSINHLTISKFNYYDSEHELDRDCPLSGVSAREFEIFFDGVSRSQSIKEIRCNNCCLGGHILKLFDMSNIEKVVFNDCVITRHTASAMRAVSHLRRIVLERMMKDCIFFDDDSQADFFASLNHNFKLESLALNWFWIKNGNYNSLATILSDPQSIINEIELFMCDEYNVGALSGLRNGLMNSTSLRVLYINGCPDNLEGWQLISDILSSPGASLKVLHLNGGVYDCEYAVSLGRGLAHNTTLEELKFYFYGTCQEAGWLAITSAILTSPFPLKLMDIRGNENINDDVISSLAEVLIEKKNTIKEVNLGRFPEVTSTGWSVLYSAFLAPMPNLTEVYIGNESFAGINMDPFWNGLCNKPSLRVLILSWAHLSTVGWDAFSKVLCDNSSLHAIQHSNHTLRQILGEFRDRSTIPDNVDNLLEMNRSGNASDVARLKVIQFYSGINIESVVNDQHEMQTKLVPSVISWLGKDPSTHITLHHFVRNQASLFDIRSRQASKEATPDFGV</sequence>
<name>A0ABD3Q466_9STRA</name>